<gene>
    <name evidence="2" type="ORF">CABS02_09918</name>
</gene>
<proteinExistence type="predicted"/>
<dbReference type="Proteomes" id="UP001056436">
    <property type="component" value="Unassembled WGS sequence"/>
</dbReference>
<sequence>MWGRALLSRRRTGPLPARWAPNFFCEGYPYYVAEGGGQMRGDGMHDGEKPSGGSRAGDSSVRKGDGGR</sequence>
<organism evidence="2 3">
    <name type="scientific">Colletotrichum abscissum</name>
    <dbReference type="NCBI Taxonomy" id="1671311"/>
    <lineage>
        <taxon>Eukaryota</taxon>
        <taxon>Fungi</taxon>
        <taxon>Dikarya</taxon>
        <taxon>Ascomycota</taxon>
        <taxon>Pezizomycotina</taxon>
        <taxon>Sordariomycetes</taxon>
        <taxon>Hypocreomycetidae</taxon>
        <taxon>Glomerellales</taxon>
        <taxon>Glomerellaceae</taxon>
        <taxon>Colletotrichum</taxon>
        <taxon>Colletotrichum acutatum species complex</taxon>
    </lineage>
</organism>
<protein>
    <submittedName>
        <fullName evidence="2">Uncharacterized protein</fullName>
    </submittedName>
</protein>
<evidence type="ECO:0000256" key="1">
    <source>
        <dbReference type="SAM" id="MobiDB-lite"/>
    </source>
</evidence>
<feature type="region of interest" description="Disordered" evidence="1">
    <location>
        <begin position="36"/>
        <end position="68"/>
    </location>
</feature>
<dbReference type="EMBL" id="SDAQ01000070">
    <property type="protein sequence ID" value="KAI3543848.1"/>
    <property type="molecule type" value="Genomic_DNA"/>
</dbReference>
<dbReference type="AlphaFoldDB" id="A0A9P9XA54"/>
<evidence type="ECO:0000313" key="3">
    <source>
        <dbReference type="Proteomes" id="UP001056436"/>
    </source>
</evidence>
<accession>A0A9P9XA54</accession>
<comment type="caution">
    <text evidence="2">The sequence shown here is derived from an EMBL/GenBank/DDBJ whole genome shotgun (WGS) entry which is preliminary data.</text>
</comment>
<reference evidence="2" key="1">
    <citation type="submission" date="2019-01" db="EMBL/GenBank/DDBJ databases">
        <title>Colletotrichum abscissum LGMF1257.</title>
        <authorList>
            <person name="Baroncelli R."/>
        </authorList>
    </citation>
    <scope>NUCLEOTIDE SEQUENCE</scope>
    <source>
        <strain evidence="2">Ca142</strain>
    </source>
</reference>
<name>A0A9P9XA54_9PEZI</name>
<evidence type="ECO:0000313" key="2">
    <source>
        <dbReference type="EMBL" id="KAI3543848.1"/>
    </source>
</evidence>
<keyword evidence="3" id="KW-1185">Reference proteome</keyword>